<reference evidence="1" key="1">
    <citation type="submission" date="2023-04" db="EMBL/GenBank/DDBJ databases">
        <title>Draft Genome sequencing of Naganishia species isolated from polar environments using Oxford Nanopore Technology.</title>
        <authorList>
            <person name="Leo P."/>
            <person name="Venkateswaran K."/>
        </authorList>
    </citation>
    <scope>NUCLEOTIDE SEQUENCE</scope>
    <source>
        <strain evidence="1">DBVPG 5303</strain>
    </source>
</reference>
<protein>
    <submittedName>
        <fullName evidence="1">Bifunctional purine biosynthetic protein ADE5,7</fullName>
    </submittedName>
</protein>
<organism evidence="1 2">
    <name type="scientific">Naganishia onofrii</name>
    <dbReference type="NCBI Taxonomy" id="1851511"/>
    <lineage>
        <taxon>Eukaryota</taxon>
        <taxon>Fungi</taxon>
        <taxon>Dikarya</taxon>
        <taxon>Basidiomycota</taxon>
        <taxon>Agaricomycotina</taxon>
        <taxon>Tremellomycetes</taxon>
        <taxon>Filobasidiales</taxon>
        <taxon>Filobasidiaceae</taxon>
        <taxon>Naganishia</taxon>
    </lineage>
</organism>
<sequence length="170" mass="18245">MGATDVGYARLTGFPFVGLLFTGFIITPTGPKVLEYNVRFGDPETEALMLLLSPKLDLAGLMMACVERRLDSFKLEVEEGFAVSVVLASKGYPGKYEKGVEITVGQVPEGVVVFHAGTKKVGGKVVTDGGRVIVVCAKAGTVEQAVELAYKGVDCVQFEGKTFRRDIAHR</sequence>
<gene>
    <name evidence="1" type="primary">ADE57_2</name>
    <name evidence="1" type="ORF">QFC24_001515</name>
</gene>
<keyword evidence="2" id="KW-1185">Reference proteome</keyword>
<evidence type="ECO:0000313" key="1">
    <source>
        <dbReference type="EMBL" id="KAJ9127277.1"/>
    </source>
</evidence>
<dbReference type="Proteomes" id="UP001234202">
    <property type="component" value="Unassembled WGS sequence"/>
</dbReference>
<evidence type="ECO:0000313" key="2">
    <source>
        <dbReference type="Proteomes" id="UP001234202"/>
    </source>
</evidence>
<accession>A0ACC2XX10</accession>
<dbReference type="EMBL" id="JASBWV010000003">
    <property type="protein sequence ID" value="KAJ9127277.1"/>
    <property type="molecule type" value="Genomic_DNA"/>
</dbReference>
<name>A0ACC2XX10_9TREE</name>
<comment type="caution">
    <text evidence="1">The sequence shown here is derived from an EMBL/GenBank/DDBJ whole genome shotgun (WGS) entry which is preliminary data.</text>
</comment>
<proteinExistence type="predicted"/>